<feature type="compositionally biased region" description="Low complexity" evidence="1">
    <location>
        <begin position="74"/>
        <end position="99"/>
    </location>
</feature>
<feature type="compositionally biased region" description="Polar residues" evidence="1">
    <location>
        <begin position="125"/>
        <end position="137"/>
    </location>
</feature>
<evidence type="ECO:0000313" key="2">
    <source>
        <dbReference type="Proteomes" id="UP000694920"/>
    </source>
</evidence>
<feature type="compositionally biased region" description="Basic and acidic residues" evidence="1">
    <location>
        <begin position="142"/>
        <end position="157"/>
    </location>
</feature>
<evidence type="ECO:0000313" key="3">
    <source>
        <dbReference type="RefSeq" id="XP_015608776.1"/>
    </source>
</evidence>
<evidence type="ECO:0000256" key="1">
    <source>
        <dbReference type="SAM" id="MobiDB-lite"/>
    </source>
</evidence>
<accession>A0AAJ7FUC9</accession>
<dbReference type="Proteomes" id="UP000694920">
    <property type="component" value="Unplaced"/>
</dbReference>
<protein>
    <submittedName>
        <fullName evidence="3 4">Uncharacterized protein</fullName>
    </submittedName>
</protein>
<feature type="region of interest" description="Disordered" evidence="1">
    <location>
        <begin position="38"/>
        <end position="178"/>
    </location>
</feature>
<sequence>MGMRQVVVLEPAGSVLVIRQTSLGNGVTSVTTTSNTIAGSNSHGGHEHRPLANGTVSTLSANDHNQNRIVVVRSSSTSSCMTTLSDTNANGNGNCNANNDKINQSITKLSERNDHPRNDHHKNQQDGSNNRTEINSGHRQKIKENSHDSMADSKSEVDQASDGDPIKLPENLETLPRAEFFPTQRHRWNTNEVSERIDLKNYRGFQRSSSTRYQQS</sequence>
<evidence type="ECO:0000313" key="4">
    <source>
        <dbReference type="RefSeq" id="XP_024947330.1"/>
    </source>
</evidence>
<dbReference type="RefSeq" id="XP_024947331.1">
    <property type="nucleotide sequence ID" value="XM_025091563.1"/>
</dbReference>
<proteinExistence type="predicted"/>
<dbReference type="KEGG" id="ccin:107274288"/>
<organism evidence="2 3">
    <name type="scientific">Cephus cinctus</name>
    <name type="common">Wheat stem sawfly</name>
    <dbReference type="NCBI Taxonomy" id="211228"/>
    <lineage>
        <taxon>Eukaryota</taxon>
        <taxon>Metazoa</taxon>
        <taxon>Ecdysozoa</taxon>
        <taxon>Arthropoda</taxon>
        <taxon>Hexapoda</taxon>
        <taxon>Insecta</taxon>
        <taxon>Pterygota</taxon>
        <taxon>Neoptera</taxon>
        <taxon>Endopterygota</taxon>
        <taxon>Hymenoptera</taxon>
        <taxon>Cephoidea</taxon>
        <taxon>Cephidae</taxon>
        <taxon>Cephus</taxon>
    </lineage>
</organism>
<dbReference type="RefSeq" id="XP_024947330.1">
    <property type="nucleotide sequence ID" value="XM_025091562.1"/>
</dbReference>
<keyword evidence="2" id="KW-1185">Reference proteome</keyword>
<evidence type="ECO:0000313" key="5">
    <source>
        <dbReference type="RefSeq" id="XP_024947331.1"/>
    </source>
</evidence>
<feature type="compositionally biased region" description="Basic and acidic residues" evidence="1">
    <location>
        <begin position="109"/>
        <end position="124"/>
    </location>
</feature>
<dbReference type="AlphaFoldDB" id="A0AAJ7FUC9"/>
<dbReference type="GeneID" id="107274288"/>
<name>A0AAJ7FUC9_CEPCN</name>
<feature type="compositionally biased region" description="Polar residues" evidence="1">
    <location>
        <begin position="54"/>
        <end position="68"/>
    </location>
</feature>
<reference evidence="3 4" key="1">
    <citation type="submission" date="2025-04" db="UniProtKB">
        <authorList>
            <consortium name="RefSeq"/>
        </authorList>
    </citation>
    <scope>IDENTIFICATION</scope>
</reference>
<gene>
    <name evidence="3 4 5" type="primary">LOC107274288</name>
</gene>
<dbReference type="RefSeq" id="XP_015608776.1">
    <property type="nucleotide sequence ID" value="XM_015753290.2"/>
</dbReference>